<feature type="domain" description="Fumarylacetoacetase-like C-terminal" evidence="3">
    <location>
        <begin position="76"/>
        <end position="280"/>
    </location>
</feature>
<gene>
    <name evidence="4" type="ORF">ACFQRF_10785</name>
</gene>
<proteinExistence type="inferred from homology"/>
<organism evidence="4 5">
    <name type="scientific">Marinactinospora rubrisoli</name>
    <dbReference type="NCBI Taxonomy" id="2715399"/>
    <lineage>
        <taxon>Bacteria</taxon>
        <taxon>Bacillati</taxon>
        <taxon>Actinomycetota</taxon>
        <taxon>Actinomycetes</taxon>
        <taxon>Streptosporangiales</taxon>
        <taxon>Nocardiopsidaceae</taxon>
        <taxon>Marinactinospora</taxon>
    </lineage>
</organism>
<accession>A0ABW2KDV5</accession>
<evidence type="ECO:0000256" key="2">
    <source>
        <dbReference type="ARBA" id="ARBA00022723"/>
    </source>
</evidence>
<protein>
    <submittedName>
        <fullName evidence="4">Fumarylacetoacetate hydrolase family protein</fullName>
    </submittedName>
</protein>
<keyword evidence="2" id="KW-0479">Metal-binding</keyword>
<dbReference type="Pfam" id="PF01557">
    <property type="entry name" value="FAA_hydrolase"/>
    <property type="match status" value="1"/>
</dbReference>
<dbReference type="Gene3D" id="3.90.850.10">
    <property type="entry name" value="Fumarylacetoacetase-like, C-terminal domain"/>
    <property type="match status" value="1"/>
</dbReference>
<sequence length="283" mass="30021">MYLMRLGPPGSEIPAVRDDSGAVRDLRPLTADIDGAFLAAGGPATVRDALAAERLPVLPDAESLRVGPPIARPGAVVCIGQNYAAHAAESGAAPPEEPIVFFKHPNTVVGPDDDVLIPPGAEKVDWEVELAVVIGRRARYLASPADAAAHIAGYTIANDVSERAFQLERSGGQWSKGKCAETFNPLGPWLRPADEVDPAALGLRSWVNGDARQDSTTADMIFPVDHLVWHLSQYMVLDPGDVINTGTPEGVALSGRFPYLAAGDVLELEIDGLGRQRQRLTAA</sequence>
<dbReference type="GO" id="GO:0016787">
    <property type="term" value="F:hydrolase activity"/>
    <property type="evidence" value="ECO:0007669"/>
    <property type="project" value="UniProtKB-KW"/>
</dbReference>
<keyword evidence="4" id="KW-0378">Hydrolase</keyword>
<dbReference type="InterPro" id="IPR036663">
    <property type="entry name" value="Fumarylacetoacetase_C_sf"/>
</dbReference>
<dbReference type="SUPFAM" id="SSF56529">
    <property type="entry name" value="FAH"/>
    <property type="match status" value="1"/>
</dbReference>
<evidence type="ECO:0000313" key="4">
    <source>
        <dbReference type="EMBL" id="MFC7328227.1"/>
    </source>
</evidence>
<comment type="similarity">
    <text evidence="1">Belongs to the FAH family.</text>
</comment>
<dbReference type="InterPro" id="IPR051121">
    <property type="entry name" value="FAH"/>
</dbReference>
<dbReference type="Proteomes" id="UP001596540">
    <property type="component" value="Unassembled WGS sequence"/>
</dbReference>
<keyword evidence="5" id="KW-1185">Reference proteome</keyword>
<dbReference type="RefSeq" id="WP_379870875.1">
    <property type="nucleotide sequence ID" value="NZ_JBHTBH010000004.1"/>
</dbReference>
<dbReference type="PANTHER" id="PTHR42796:SF4">
    <property type="entry name" value="FUMARYLACETOACETATE HYDROLASE DOMAIN-CONTAINING PROTEIN 2A"/>
    <property type="match status" value="1"/>
</dbReference>
<dbReference type="EMBL" id="JBHTBH010000004">
    <property type="protein sequence ID" value="MFC7328227.1"/>
    <property type="molecule type" value="Genomic_DNA"/>
</dbReference>
<evidence type="ECO:0000313" key="5">
    <source>
        <dbReference type="Proteomes" id="UP001596540"/>
    </source>
</evidence>
<comment type="caution">
    <text evidence="4">The sequence shown here is derived from an EMBL/GenBank/DDBJ whole genome shotgun (WGS) entry which is preliminary data.</text>
</comment>
<dbReference type="InterPro" id="IPR011234">
    <property type="entry name" value="Fumarylacetoacetase-like_C"/>
</dbReference>
<name>A0ABW2KDV5_9ACTN</name>
<evidence type="ECO:0000259" key="3">
    <source>
        <dbReference type="Pfam" id="PF01557"/>
    </source>
</evidence>
<evidence type="ECO:0000256" key="1">
    <source>
        <dbReference type="ARBA" id="ARBA00010211"/>
    </source>
</evidence>
<reference evidence="5" key="1">
    <citation type="journal article" date="2019" name="Int. J. Syst. Evol. Microbiol.">
        <title>The Global Catalogue of Microorganisms (GCM) 10K type strain sequencing project: providing services to taxonomists for standard genome sequencing and annotation.</title>
        <authorList>
            <consortium name="The Broad Institute Genomics Platform"/>
            <consortium name="The Broad Institute Genome Sequencing Center for Infectious Disease"/>
            <person name="Wu L."/>
            <person name="Ma J."/>
        </authorList>
    </citation>
    <scope>NUCLEOTIDE SEQUENCE [LARGE SCALE GENOMIC DNA]</scope>
    <source>
        <strain evidence="5">CGMCC 4.7382</strain>
    </source>
</reference>
<dbReference type="PANTHER" id="PTHR42796">
    <property type="entry name" value="FUMARYLACETOACETATE HYDROLASE DOMAIN-CONTAINING PROTEIN 2A-RELATED"/>
    <property type="match status" value="1"/>
</dbReference>